<accession>G0W9E9</accession>
<feature type="compositionally biased region" description="Basic and acidic residues" evidence="1">
    <location>
        <begin position="101"/>
        <end position="120"/>
    </location>
</feature>
<evidence type="ECO:0000256" key="1">
    <source>
        <dbReference type="SAM" id="MobiDB-lite"/>
    </source>
</evidence>
<organism evidence="2 3">
    <name type="scientific">Naumovozyma dairenensis (strain ATCC 10597 / BCRC 20456 / CBS 421 / NBRC 0211 / NRRL Y-12639)</name>
    <name type="common">Saccharomyces dairenensis</name>
    <dbReference type="NCBI Taxonomy" id="1071378"/>
    <lineage>
        <taxon>Eukaryota</taxon>
        <taxon>Fungi</taxon>
        <taxon>Dikarya</taxon>
        <taxon>Ascomycota</taxon>
        <taxon>Saccharomycotina</taxon>
        <taxon>Saccharomycetes</taxon>
        <taxon>Saccharomycetales</taxon>
        <taxon>Saccharomycetaceae</taxon>
        <taxon>Naumovozyma</taxon>
    </lineage>
</organism>
<feature type="region of interest" description="Disordered" evidence="1">
    <location>
        <begin position="1"/>
        <end position="33"/>
    </location>
</feature>
<feature type="compositionally biased region" description="Low complexity" evidence="1">
    <location>
        <begin position="16"/>
        <end position="27"/>
    </location>
</feature>
<dbReference type="GeneID" id="11495220"/>
<reference evidence="2 3" key="1">
    <citation type="journal article" date="2011" name="Proc. Natl. Acad. Sci. U.S.A.">
        <title>Evolutionary erosion of yeast sex chromosomes by mating-type switching accidents.</title>
        <authorList>
            <person name="Gordon J.L."/>
            <person name="Armisen D."/>
            <person name="Proux-Wera E."/>
            <person name="Oheigeartaigh S.S."/>
            <person name="Byrne K.P."/>
            <person name="Wolfe K.H."/>
        </authorList>
    </citation>
    <scope>NUCLEOTIDE SEQUENCE [LARGE SCALE GENOMIC DNA]</scope>
    <source>
        <strain evidence="3">ATCC 10597 / BCRC 20456 / CBS 421 / NBRC 0211 / NRRL Y-12639</strain>
    </source>
</reference>
<dbReference type="AlphaFoldDB" id="G0W9E9"/>
<evidence type="ECO:0000313" key="2">
    <source>
        <dbReference type="EMBL" id="CCD24410.1"/>
    </source>
</evidence>
<gene>
    <name evidence="2" type="primary">NDAI0D00960</name>
    <name evidence="2" type="ordered locus">NDAI_0D00960</name>
</gene>
<protein>
    <submittedName>
        <fullName evidence="2">Uncharacterized protein</fullName>
    </submittedName>
</protein>
<dbReference type="HOGENOM" id="CLU_1731963_0_0_1"/>
<evidence type="ECO:0000313" key="3">
    <source>
        <dbReference type="Proteomes" id="UP000000689"/>
    </source>
</evidence>
<sequence length="151" mass="17193">MSETKEETPSMLHVDSTAVYSSSSTPSNNKQKEQMLELENILIREEEKVNANDDAINLPELTEDKQQVNIKKQESSSEEVVTTNITSKDIETFTDCTETGETQKHRPSRRFDTKKNETGKKIVSGRWKISKVTKEKNGSSSSNNKKLKRRN</sequence>
<dbReference type="RefSeq" id="XP_003669653.1">
    <property type="nucleotide sequence ID" value="XM_003669605.1"/>
</dbReference>
<name>G0W9E9_NAUDC</name>
<feature type="region of interest" description="Disordered" evidence="1">
    <location>
        <begin position="96"/>
        <end position="151"/>
    </location>
</feature>
<keyword evidence="3" id="KW-1185">Reference proteome</keyword>
<dbReference type="KEGG" id="ndi:NDAI_0D00960"/>
<dbReference type="Proteomes" id="UP000000689">
    <property type="component" value="Chromosome 4"/>
</dbReference>
<dbReference type="EMBL" id="HE580270">
    <property type="protein sequence ID" value="CCD24410.1"/>
    <property type="molecule type" value="Genomic_DNA"/>
</dbReference>
<proteinExistence type="predicted"/>